<comment type="caution">
    <text evidence="3">The sequence shown here is derived from an EMBL/GenBank/DDBJ whole genome shotgun (WGS) entry which is preliminary data.</text>
</comment>
<gene>
    <name evidence="3" type="primary">omh1</name>
    <name evidence="3" type="ORF">TCON_0552</name>
</gene>
<sequence>MLWVLPTILRLVSIEAKENAVIFILCRNEDLDGIKESLKTFEETFNRKYKYPYLFLNNVDFTDHFKNSIKSVTNNTIEFGKLNSTEWGPPSWIDMKRAEQNMKTMEKNGVIYGGSLSYRNMCRFYSGYFYRHELALKYDYYWRIEPGVKFFCKMNYDPFTYLRENNKEYGFVISVLEHMSTIPSLWSDTIEFLRFNRSNLTDSTKILNFILNPDKTYNGCHFWSNFEIASFKFFRNPLYQSYFDWLDKKGGFYYERWGDAPVHSIAAALFLGRDKVYFFEDIGYEHPPFMHCPSSPSRLVDCKCSPKNSIDLSPFSCMKKYQSELLAN</sequence>
<name>A0ABQ7I1K6_9MICR</name>
<dbReference type="EMBL" id="SBIQ01000021">
    <property type="protein sequence ID" value="KAF7684260.1"/>
    <property type="molecule type" value="Genomic_DNA"/>
</dbReference>
<evidence type="ECO:0000313" key="4">
    <source>
        <dbReference type="Proteomes" id="UP001516464"/>
    </source>
</evidence>
<dbReference type="PANTHER" id="PTHR31121:SF15">
    <property type="entry name" value="O-GLYCOSIDE ALPHA-1,2-MANNOSYLTRANSFERASE HOMOLOG 3"/>
    <property type="match status" value="1"/>
</dbReference>
<evidence type="ECO:0000313" key="3">
    <source>
        <dbReference type="EMBL" id="KAF7684260.1"/>
    </source>
</evidence>
<evidence type="ECO:0000256" key="1">
    <source>
        <dbReference type="ARBA" id="ARBA00007677"/>
    </source>
</evidence>
<comment type="similarity">
    <text evidence="1">Belongs to the glycosyltransferase 15 family.</text>
</comment>
<keyword evidence="4" id="KW-1185">Reference proteome</keyword>
<dbReference type="Proteomes" id="UP001516464">
    <property type="component" value="Unassembled WGS sequence"/>
</dbReference>
<accession>A0ABQ7I1K6</accession>
<reference evidence="3 4" key="1">
    <citation type="submission" date="2019-01" db="EMBL/GenBank/DDBJ databases">
        <title>Genomes sequencing and comparative genomics of infectious freshwater microsporidia, Cucumispora dikerogammari and Thelohania contejeani.</title>
        <authorList>
            <person name="Cormier A."/>
            <person name="Giraud I."/>
            <person name="Wattier R."/>
            <person name="Teixeira M."/>
            <person name="Grandjean F."/>
            <person name="Rigaud T."/>
            <person name="Cordaux R."/>
        </authorList>
    </citation>
    <scope>NUCLEOTIDE SEQUENCE [LARGE SCALE GENOMIC DNA]</scope>
    <source>
        <strain evidence="3">T1</strain>
        <tissue evidence="3">Spores</tissue>
    </source>
</reference>
<protein>
    <submittedName>
        <fullName evidence="3">O-glycoside alpha-1,2-mannosyltransferase omh1</fullName>
    </submittedName>
</protein>
<dbReference type="Gene3D" id="3.90.550.10">
    <property type="entry name" value="Spore Coat Polysaccharide Biosynthesis Protein SpsA, Chain A"/>
    <property type="match status" value="1"/>
</dbReference>
<dbReference type="PIRSF" id="PIRSF018153">
    <property type="entry name" value="Glyco_trans_15"/>
    <property type="match status" value="1"/>
</dbReference>
<dbReference type="InterPro" id="IPR029044">
    <property type="entry name" value="Nucleotide-diphossugar_trans"/>
</dbReference>
<evidence type="ECO:0000256" key="2">
    <source>
        <dbReference type="ARBA" id="ARBA00022679"/>
    </source>
</evidence>
<keyword evidence="2" id="KW-0808">Transferase</keyword>
<dbReference type="InterPro" id="IPR002685">
    <property type="entry name" value="Glyco_trans_15"/>
</dbReference>
<organism evidence="3 4">
    <name type="scientific">Astathelohania contejeani</name>
    <dbReference type="NCBI Taxonomy" id="164912"/>
    <lineage>
        <taxon>Eukaryota</taxon>
        <taxon>Fungi</taxon>
        <taxon>Fungi incertae sedis</taxon>
        <taxon>Microsporidia</taxon>
        <taxon>Astathelohaniidae</taxon>
        <taxon>Astathelohania</taxon>
    </lineage>
</organism>
<dbReference type="SUPFAM" id="SSF53448">
    <property type="entry name" value="Nucleotide-diphospho-sugar transferases"/>
    <property type="match status" value="1"/>
</dbReference>
<dbReference type="Pfam" id="PF01793">
    <property type="entry name" value="Glyco_transf_15"/>
    <property type="match status" value="1"/>
</dbReference>
<proteinExistence type="inferred from homology"/>
<dbReference type="PANTHER" id="PTHR31121">
    <property type="entry name" value="ALPHA-1,2 MANNOSYLTRANSFERASE KTR1"/>
    <property type="match status" value="1"/>
</dbReference>